<dbReference type="InterPro" id="IPR003661">
    <property type="entry name" value="HisK_dim/P_dom"/>
</dbReference>
<dbReference type="FunFam" id="1.10.287.130:FF:000001">
    <property type="entry name" value="Two-component sensor histidine kinase"/>
    <property type="match status" value="1"/>
</dbReference>
<dbReference type="InterPro" id="IPR003594">
    <property type="entry name" value="HATPase_dom"/>
</dbReference>
<dbReference type="SUPFAM" id="SSF55874">
    <property type="entry name" value="ATPase domain of HSP90 chaperone/DNA topoisomerase II/histidine kinase"/>
    <property type="match status" value="1"/>
</dbReference>
<keyword evidence="8" id="KW-0902">Two-component regulatory system</keyword>
<dbReference type="InterPro" id="IPR036097">
    <property type="entry name" value="HisK_dim/P_sf"/>
</dbReference>
<dbReference type="GO" id="GO:0005886">
    <property type="term" value="C:plasma membrane"/>
    <property type="evidence" value="ECO:0007669"/>
    <property type="project" value="UniProtKB-SubCell"/>
</dbReference>
<organism evidence="12 13">
    <name type="scientific">Corynebacterium hindlerae</name>
    <dbReference type="NCBI Taxonomy" id="699041"/>
    <lineage>
        <taxon>Bacteria</taxon>
        <taxon>Bacillati</taxon>
        <taxon>Actinomycetota</taxon>
        <taxon>Actinomycetes</taxon>
        <taxon>Mycobacteriales</taxon>
        <taxon>Corynebacteriaceae</taxon>
        <taxon>Corynebacterium</taxon>
    </lineage>
</organism>
<evidence type="ECO:0000256" key="10">
    <source>
        <dbReference type="ARBA" id="ARBA00039401"/>
    </source>
</evidence>
<evidence type="ECO:0000256" key="7">
    <source>
        <dbReference type="ARBA" id="ARBA00022777"/>
    </source>
</evidence>
<dbReference type="EMBL" id="CP059833">
    <property type="protein sequence ID" value="QMV86242.1"/>
    <property type="molecule type" value="Genomic_DNA"/>
</dbReference>
<name>A0A7G5FI01_9CORY</name>
<keyword evidence="7 12" id="KW-0418">Kinase</keyword>
<dbReference type="PANTHER" id="PTHR45453">
    <property type="entry name" value="PHOSPHATE REGULON SENSOR PROTEIN PHOR"/>
    <property type="match status" value="1"/>
</dbReference>
<dbReference type="EC" id="2.7.13.3" evidence="4"/>
<dbReference type="GO" id="GO:0005509">
    <property type="term" value="F:calcium ion binding"/>
    <property type="evidence" value="ECO:0007669"/>
    <property type="project" value="UniProtKB-ARBA"/>
</dbReference>
<comment type="cofactor">
    <cofactor evidence="2">
        <name>a divalent metal cation</name>
        <dbReference type="ChEBI" id="CHEBI:60240"/>
    </cofactor>
</comment>
<comment type="catalytic activity">
    <reaction evidence="1">
        <text>ATP + protein L-histidine = ADP + protein N-phospho-L-histidine.</text>
        <dbReference type="EC" id="2.7.13.3"/>
    </reaction>
</comment>
<dbReference type="Pfam" id="PF00512">
    <property type="entry name" value="HisKA"/>
    <property type="match status" value="1"/>
</dbReference>
<keyword evidence="5" id="KW-0597">Phosphoprotein</keyword>
<dbReference type="PANTHER" id="PTHR45453:SF1">
    <property type="entry name" value="PHOSPHATE REGULON SENSOR PROTEIN PHOR"/>
    <property type="match status" value="1"/>
</dbReference>
<dbReference type="GO" id="GO:0004721">
    <property type="term" value="F:phosphoprotein phosphatase activity"/>
    <property type="evidence" value="ECO:0007669"/>
    <property type="project" value="TreeGrafter"/>
</dbReference>
<evidence type="ECO:0000259" key="11">
    <source>
        <dbReference type="PROSITE" id="PS50109"/>
    </source>
</evidence>
<dbReference type="RefSeq" id="WP_182387051.1">
    <property type="nucleotide sequence ID" value="NZ_CP059833.1"/>
</dbReference>
<evidence type="ECO:0000313" key="12">
    <source>
        <dbReference type="EMBL" id="QMV86242.1"/>
    </source>
</evidence>
<dbReference type="SMART" id="SM00388">
    <property type="entry name" value="HisKA"/>
    <property type="match status" value="1"/>
</dbReference>
<dbReference type="SMART" id="SM00387">
    <property type="entry name" value="HATPase_c"/>
    <property type="match status" value="1"/>
</dbReference>
<accession>A0A7G5FI01</accession>
<comment type="subcellular location">
    <subcellularLocation>
        <location evidence="3">Cell membrane</location>
    </subcellularLocation>
</comment>
<dbReference type="Pfam" id="PF02518">
    <property type="entry name" value="HATPase_c"/>
    <property type="match status" value="1"/>
</dbReference>
<dbReference type="InterPro" id="IPR005467">
    <property type="entry name" value="His_kinase_dom"/>
</dbReference>
<evidence type="ECO:0000256" key="8">
    <source>
        <dbReference type="ARBA" id="ARBA00023012"/>
    </source>
</evidence>
<evidence type="ECO:0000256" key="6">
    <source>
        <dbReference type="ARBA" id="ARBA00022679"/>
    </source>
</evidence>
<dbReference type="PRINTS" id="PR00344">
    <property type="entry name" value="BCTRLSENSOR"/>
</dbReference>
<sequence>MSVLFGFLAGVATAALAFPAADFLKKRYRRHKIAATLSTNQVTTVSQVLHLAVQGAPTGIVVVDRTGDVILSNGKAHDMGIVHERTVNPQVWAVTEEVFEDQETRTLDLKTPKRRKGSRVTAVQAHIQPLTLVDLRYNVIYSTDESENVRMESARRDFVANVSHELKTPVGGMALLAEALLESSDDQASVEYFGTRLHKEAHRMADMINELISLSKLQGAEALPDMEPVLVDDVVTDAIARTQLAADNAGIHIAAGRPSGKWVNGDHSLLVTAIANLISNAINYSPQSTPVTVSQKVTGDGTILIRVTDRGIGISTEDQARVFERFFRVDKARSRSTGGTGLGLAIVKHVAANHGGAIKLWSRPGTGSTFTLELPIIEPGSGAKLASELAAEIPAAQHNRTLPRGERTKA</sequence>
<dbReference type="GO" id="GO:0000155">
    <property type="term" value="F:phosphorelay sensor kinase activity"/>
    <property type="evidence" value="ECO:0007669"/>
    <property type="project" value="InterPro"/>
</dbReference>
<evidence type="ECO:0000256" key="1">
    <source>
        <dbReference type="ARBA" id="ARBA00000085"/>
    </source>
</evidence>
<protein>
    <recommendedName>
        <fullName evidence="10">Sensor-like histidine kinase SenX3</fullName>
        <ecNumber evidence="4">2.7.13.3</ecNumber>
    </recommendedName>
</protein>
<dbReference type="Proteomes" id="UP000515570">
    <property type="component" value="Chromosome"/>
</dbReference>
<feature type="domain" description="Histidine kinase" evidence="11">
    <location>
        <begin position="161"/>
        <end position="378"/>
    </location>
</feature>
<dbReference type="SUPFAM" id="SSF47384">
    <property type="entry name" value="Homodimeric domain of signal transducing histidine kinase"/>
    <property type="match status" value="1"/>
</dbReference>
<dbReference type="InterPro" id="IPR004358">
    <property type="entry name" value="Sig_transdc_His_kin-like_C"/>
</dbReference>
<evidence type="ECO:0000256" key="5">
    <source>
        <dbReference type="ARBA" id="ARBA00022553"/>
    </source>
</evidence>
<evidence type="ECO:0000256" key="4">
    <source>
        <dbReference type="ARBA" id="ARBA00012438"/>
    </source>
</evidence>
<dbReference type="GO" id="GO:0016036">
    <property type="term" value="P:cellular response to phosphate starvation"/>
    <property type="evidence" value="ECO:0007669"/>
    <property type="project" value="TreeGrafter"/>
</dbReference>
<dbReference type="FunFam" id="3.30.565.10:FF:000006">
    <property type="entry name" value="Sensor histidine kinase WalK"/>
    <property type="match status" value="1"/>
</dbReference>
<keyword evidence="9" id="KW-0472">Membrane</keyword>
<keyword evidence="13" id="KW-1185">Reference proteome</keyword>
<dbReference type="PROSITE" id="PS50109">
    <property type="entry name" value="HIS_KIN"/>
    <property type="match status" value="1"/>
</dbReference>
<evidence type="ECO:0000256" key="3">
    <source>
        <dbReference type="ARBA" id="ARBA00004236"/>
    </source>
</evidence>
<evidence type="ECO:0000256" key="2">
    <source>
        <dbReference type="ARBA" id="ARBA00001968"/>
    </source>
</evidence>
<dbReference type="Gene3D" id="1.10.287.130">
    <property type="match status" value="1"/>
</dbReference>
<dbReference type="CDD" id="cd00075">
    <property type="entry name" value="HATPase"/>
    <property type="match status" value="1"/>
</dbReference>
<gene>
    <name evidence="12" type="ORF">HW450_05930</name>
</gene>
<reference evidence="12 13" key="1">
    <citation type="submission" date="2020-07" db="EMBL/GenBank/DDBJ databases">
        <title>non toxigenic Corynebacterium sp. nov from a clinical source.</title>
        <authorList>
            <person name="Bernier A.-M."/>
            <person name="Bernard K."/>
        </authorList>
    </citation>
    <scope>NUCLEOTIDE SEQUENCE [LARGE SCALE GENOMIC DNA]</scope>
    <source>
        <strain evidence="13">NML 93-0612</strain>
    </source>
</reference>
<evidence type="ECO:0000313" key="13">
    <source>
        <dbReference type="Proteomes" id="UP000515570"/>
    </source>
</evidence>
<dbReference type="CDD" id="cd00082">
    <property type="entry name" value="HisKA"/>
    <property type="match status" value="1"/>
</dbReference>
<proteinExistence type="predicted"/>
<dbReference type="Gene3D" id="3.30.565.10">
    <property type="entry name" value="Histidine kinase-like ATPase, C-terminal domain"/>
    <property type="match status" value="1"/>
</dbReference>
<evidence type="ECO:0000256" key="9">
    <source>
        <dbReference type="ARBA" id="ARBA00023136"/>
    </source>
</evidence>
<dbReference type="InterPro" id="IPR050351">
    <property type="entry name" value="BphY/WalK/GraS-like"/>
</dbReference>
<dbReference type="InterPro" id="IPR036890">
    <property type="entry name" value="HATPase_C_sf"/>
</dbReference>
<dbReference type="AlphaFoldDB" id="A0A7G5FI01"/>
<keyword evidence="6" id="KW-0808">Transferase</keyword>